<feature type="transmembrane region" description="Helical" evidence="10">
    <location>
        <begin position="232"/>
        <end position="254"/>
    </location>
</feature>
<evidence type="ECO:0000256" key="3">
    <source>
        <dbReference type="ARBA" id="ARBA00022606"/>
    </source>
</evidence>
<comment type="caution">
    <text evidence="11">The sequence shown here is derived from an EMBL/GenBank/DDBJ whole genome shotgun (WGS) entry which is preliminary data.</text>
</comment>
<comment type="caution">
    <text evidence="10">Lacks conserved residue(s) required for the propagation of feature annotation.</text>
</comment>
<dbReference type="EMBL" id="CAJDYZ010001562">
    <property type="protein sequence ID" value="CAD1468956.1"/>
    <property type="molecule type" value="Genomic_DNA"/>
</dbReference>
<keyword evidence="12" id="KW-1185">Reference proteome</keyword>
<evidence type="ECO:0000313" key="11">
    <source>
        <dbReference type="EMBL" id="CAD1468956.1"/>
    </source>
</evidence>
<name>A0A6V7GX85_9HYME</name>
<evidence type="ECO:0000256" key="7">
    <source>
        <dbReference type="ARBA" id="ARBA00023136"/>
    </source>
</evidence>
<evidence type="ECO:0000256" key="8">
    <source>
        <dbReference type="ARBA" id="ARBA00023170"/>
    </source>
</evidence>
<evidence type="ECO:0000256" key="5">
    <source>
        <dbReference type="ARBA" id="ARBA00022725"/>
    </source>
</evidence>
<dbReference type="InterPro" id="IPR004117">
    <property type="entry name" value="7tm6_olfct_rcpt"/>
</dbReference>
<dbReference type="GO" id="GO:0005886">
    <property type="term" value="C:plasma membrane"/>
    <property type="evidence" value="ECO:0007669"/>
    <property type="project" value="UniProtKB-SubCell"/>
</dbReference>
<keyword evidence="6 10" id="KW-1133">Transmembrane helix</keyword>
<feature type="transmembrane region" description="Helical" evidence="10">
    <location>
        <begin position="190"/>
        <end position="212"/>
    </location>
</feature>
<keyword evidence="4 10" id="KW-0812">Transmembrane</keyword>
<accession>A0A6V7GX85</accession>
<evidence type="ECO:0000256" key="9">
    <source>
        <dbReference type="ARBA" id="ARBA00023224"/>
    </source>
</evidence>
<feature type="transmembrane region" description="Helical" evidence="10">
    <location>
        <begin position="309"/>
        <end position="330"/>
    </location>
</feature>
<evidence type="ECO:0000313" key="12">
    <source>
        <dbReference type="Proteomes" id="UP000752696"/>
    </source>
</evidence>
<dbReference type="GO" id="GO:0004984">
    <property type="term" value="F:olfactory receptor activity"/>
    <property type="evidence" value="ECO:0007669"/>
    <property type="project" value="InterPro"/>
</dbReference>
<dbReference type="OrthoDB" id="8185860at2759"/>
<proteinExistence type="inferred from homology"/>
<keyword evidence="7 10" id="KW-0472">Membrane</keyword>
<dbReference type="PANTHER" id="PTHR21137:SF35">
    <property type="entry name" value="ODORANT RECEPTOR 19A-RELATED"/>
    <property type="match status" value="1"/>
</dbReference>
<dbReference type="Pfam" id="PF02949">
    <property type="entry name" value="7tm_6"/>
    <property type="match status" value="1"/>
</dbReference>
<sequence length="358" mass="42588">MQTVQHSDLSINLSTFFLKNIGLWIPEDSMEERRMKMMLFFTVFNSMIGAVVIFRDLYFTLLYKGVSIVQLNNDVLYVITNVLTVVMGLIKMYTILMHKSEFINLIIYMQQNFWIVNYDFREKEILDNCRKTCTFFISSVTTIGVCAMLSYTITPIIDIFRKKTIRTFVAANVGKNQSERVLPFNLWINLPLYISPYYEILFFFQNWLILTVDLIRYNKGNNNLYLVQVMNLYYVAITYFCFDNIFCILVVHLAGQFRVLRYRFTKLCNLEHKIREATLIDVYEFYEKLKMYIRHHQTLINYYKRLETVYTMIIFGQVLVFSVLICLFAYQGLLVGIYTLSWNPIIIEILLNTSEYLD</sequence>
<dbReference type="AlphaFoldDB" id="A0A6V7GX85"/>
<comment type="similarity">
    <text evidence="10">Belongs to the insect chemoreceptor superfamily. Heteromeric odorant receptor channel (TC 1.A.69) family.</text>
</comment>
<dbReference type="PANTHER" id="PTHR21137">
    <property type="entry name" value="ODORANT RECEPTOR"/>
    <property type="match status" value="1"/>
</dbReference>
<dbReference type="GO" id="GO:0007165">
    <property type="term" value="P:signal transduction"/>
    <property type="evidence" value="ECO:0007669"/>
    <property type="project" value="UniProtKB-KW"/>
</dbReference>
<keyword evidence="5 10" id="KW-0552">Olfaction</keyword>
<keyword evidence="3 10" id="KW-0716">Sensory transduction</keyword>
<evidence type="ECO:0000256" key="2">
    <source>
        <dbReference type="ARBA" id="ARBA00022475"/>
    </source>
</evidence>
<feature type="transmembrane region" description="Helical" evidence="10">
    <location>
        <begin position="37"/>
        <end position="55"/>
    </location>
</feature>
<dbReference type="Proteomes" id="UP000752696">
    <property type="component" value="Unassembled WGS sequence"/>
</dbReference>
<keyword evidence="8 10" id="KW-0675">Receptor</keyword>
<evidence type="ECO:0000256" key="10">
    <source>
        <dbReference type="RuleBase" id="RU351113"/>
    </source>
</evidence>
<evidence type="ECO:0000256" key="6">
    <source>
        <dbReference type="ARBA" id="ARBA00022989"/>
    </source>
</evidence>
<evidence type="ECO:0000256" key="1">
    <source>
        <dbReference type="ARBA" id="ARBA00004651"/>
    </source>
</evidence>
<protein>
    <recommendedName>
        <fullName evidence="10">Odorant receptor</fullName>
    </recommendedName>
</protein>
<organism evidence="11 12">
    <name type="scientific">Heterotrigona itama</name>
    <dbReference type="NCBI Taxonomy" id="395501"/>
    <lineage>
        <taxon>Eukaryota</taxon>
        <taxon>Metazoa</taxon>
        <taxon>Ecdysozoa</taxon>
        <taxon>Arthropoda</taxon>
        <taxon>Hexapoda</taxon>
        <taxon>Insecta</taxon>
        <taxon>Pterygota</taxon>
        <taxon>Neoptera</taxon>
        <taxon>Endopterygota</taxon>
        <taxon>Hymenoptera</taxon>
        <taxon>Apocrita</taxon>
        <taxon>Aculeata</taxon>
        <taxon>Apoidea</taxon>
        <taxon>Anthophila</taxon>
        <taxon>Apidae</taxon>
        <taxon>Heterotrigona</taxon>
    </lineage>
</organism>
<keyword evidence="2" id="KW-1003">Cell membrane</keyword>
<comment type="subcellular location">
    <subcellularLocation>
        <location evidence="1 10">Cell membrane</location>
        <topology evidence="1 10">Multi-pass membrane protein</topology>
    </subcellularLocation>
</comment>
<reference evidence="11" key="1">
    <citation type="submission" date="2020-07" db="EMBL/GenBank/DDBJ databases">
        <authorList>
            <person name="Nazaruddin N."/>
        </authorList>
    </citation>
    <scope>NUCLEOTIDE SEQUENCE</scope>
</reference>
<gene>
    <name evidence="11" type="ORF">MHI_LOCUS87373</name>
</gene>
<evidence type="ECO:0000256" key="4">
    <source>
        <dbReference type="ARBA" id="ARBA00022692"/>
    </source>
</evidence>
<keyword evidence="9 10" id="KW-0807">Transducer</keyword>
<feature type="transmembrane region" description="Helical" evidence="10">
    <location>
        <begin position="75"/>
        <end position="96"/>
    </location>
</feature>
<dbReference type="GO" id="GO:0005549">
    <property type="term" value="F:odorant binding"/>
    <property type="evidence" value="ECO:0007669"/>
    <property type="project" value="InterPro"/>
</dbReference>